<protein>
    <recommendedName>
        <fullName evidence="4">Putative pterin-4-alpha-carbinolamine dehydratase</fullName>
        <ecNumber evidence="3">4.2.1.96</ecNumber>
    </recommendedName>
</protein>
<evidence type="ECO:0000256" key="4">
    <source>
        <dbReference type="ARBA" id="ARBA00021735"/>
    </source>
</evidence>
<dbReference type="NCBIfam" id="NF002017">
    <property type="entry name" value="PRK00823.1-2"/>
    <property type="match status" value="1"/>
</dbReference>
<sequence length="215" mass="23833">MTQQQLTGWRVVRGRLETAIKAPSFTEAVAFVQRVAEIAEEQNHHPDVDLRYNRVRVRVFSHDVGALTARDTRFAAAVDAVVEEAGLIRELERIGGTVITIDAVEISAVKPFWKAITGYRETQDDYLDDPSGILPSLWFQPSVERREQRSTTHVDVYVAHDQAEARVQAALDAGGRLVTDAYAPGFWVLADAEGNEACVCTTDLPEAPVGDFLLR</sequence>
<dbReference type="Pfam" id="PF01329">
    <property type="entry name" value="Pterin_4a"/>
    <property type="match status" value="1"/>
</dbReference>
<keyword evidence="5 7" id="KW-0456">Lyase</keyword>
<dbReference type="SUPFAM" id="SSF55248">
    <property type="entry name" value="PCD-like"/>
    <property type="match status" value="1"/>
</dbReference>
<comment type="similarity">
    <text evidence="2">Belongs to the pterin-4-alpha-carbinolamine dehydratase family.</text>
</comment>
<accession>A0ABY8H848</accession>
<dbReference type="RefSeq" id="WP_278157932.1">
    <property type="nucleotide sequence ID" value="NZ_CP121252.1"/>
</dbReference>
<evidence type="ECO:0000256" key="3">
    <source>
        <dbReference type="ARBA" id="ARBA00013252"/>
    </source>
</evidence>
<evidence type="ECO:0000256" key="2">
    <source>
        <dbReference type="ARBA" id="ARBA00006472"/>
    </source>
</evidence>
<dbReference type="PANTHER" id="PTHR12599">
    <property type="entry name" value="PTERIN-4-ALPHA-CARBINOLAMINE DEHYDRATASE"/>
    <property type="match status" value="1"/>
</dbReference>
<dbReference type="PANTHER" id="PTHR12599:SF0">
    <property type="entry name" value="PTERIN-4-ALPHA-CARBINOLAMINE DEHYDRATASE"/>
    <property type="match status" value="1"/>
</dbReference>
<organism evidence="7 8">
    <name type="scientific">Citricoccus muralis</name>
    <dbReference type="NCBI Taxonomy" id="169134"/>
    <lineage>
        <taxon>Bacteria</taxon>
        <taxon>Bacillati</taxon>
        <taxon>Actinomycetota</taxon>
        <taxon>Actinomycetes</taxon>
        <taxon>Micrococcales</taxon>
        <taxon>Micrococcaceae</taxon>
        <taxon>Citricoccus</taxon>
    </lineage>
</organism>
<evidence type="ECO:0000256" key="5">
    <source>
        <dbReference type="ARBA" id="ARBA00023239"/>
    </source>
</evidence>
<dbReference type="InterPro" id="IPR029068">
    <property type="entry name" value="Glyas_Bleomycin-R_OHBP_Dase"/>
</dbReference>
<evidence type="ECO:0000259" key="6">
    <source>
        <dbReference type="Pfam" id="PF18029"/>
    </source>
</evidence>
<evidence type="ECO:0000313" key="8">
    <source>
        <dbReference type="Proteomes" id="UP001219037"/>
    </source>
</evidence>
<dbReference type="Gene3D" id="3.30.1360.20">
    <property type="entry name" value="Transcriptional coactivator/pterin dehydratase"/>
    <property type="match status" value="1"/>
</dbReference>
<keyword evidence="8" id="KW-1185">Reference proteome</keyword>
<evidence type="ECO:0000256" key="1">
    <source>
        <dbReference type="ARBA" id="ARBA00001554"/>
    </source>
</evidence>
<comment type="catalytic activity">
    <reaction evidence="1">
        <text>(4aS,6R)-4a-hydroxy-L-erythro-5,6,7,8-tetrahydrobiopterin = (6R)-L-erythro-6,7-dihydrobiopterin + H2O</text>
        <dbReference type="Rhea" id="RHEA:11920"/>
        <dbReference type="ChEBI" id="CHEBI:15377"/>
        <dbReference type="ChEBI" id="CHEBI:15642"/>
        <dbReference type="ChEBI" id="CHEBI:43120"/>
        <dbReference type="EC" id="4.2.1.96"/>
    </reaction>
</comment>
<dbReference type="Pfam" id="PF18029">
    <property type="entry name" value="Glyoxalase_6"/>
    <property type="match status" value="1"/>
</dbReference>
<dbReference type="InterPro" id="IPR001533">
    <property type="entry name" value="Pterin_deHydtase"/>
</dbReference>
<dbReference type="Gene3D" id="3.10.180.10">
    <property type="entry name" value="2,3-Dihydroxybiphenyl 1,2-Dioxygenase, domain 1"/>
    <property type="match status" value="1"/>
</dbReference>
<dbReference type="InterPro" id="IPR041581">
    <property type="entry name" value="Glyoxalase_6"/>
</dbReference>
<dbReference type="EMBL" id="CP121252">
    <property type="protein sequence ID" value="WFP16833.1"/>
    <property type="molecule type" value="Genomic_DNA"/>
</dbReference>
<gene>
    <name evidence="7" type="ORF">P8192_01510</name>
</gene>
<dbReference type="Proteomes" id="UP001219037">
    <property type="component" value="Chromosome"/>
</dbReference>
<feature type="domain" description="Glyoxalase-like" evidence="6">
    <location>
        <begin position="99"/>
        <end position="200"/>
    </location>
</feature>
<dbReference type="GO" id="GO:0008124">
    <property type="term" value="F:4-alpha-hydroxytetrahydrobiopterin dehydratase activity"/>
    <property type="evidence" value="ECO:0007669"/>
    <property type="project" value="UniProtKB-EC"/>
</dbReference>
<dbReference type="InterPro" id="IPR036428">
    <property type="entry name" value="PCD_sf"/>
</dbReference>
<reference evidence="7 8" key="1">
    <citation type="submission" date="2023-04" db="EMBL/GenBank/DDBJ databases">
        <title>Funneling lignin-derived compounds into biodiesel using alkali-halophilic Citricoccus sp. P2.</title>
        <authorList>
            <person name="Luo C.-B."/>
        </authorList>
    </citation>
    <scope>NUCLEOTIDE SEQUENCE [LARGE SCALE GENOMIC DNA]</scope>
    <source>
        <strain evidence="7 8">P2</strain>
    </source>
</reference>
<name>A0ABY8H848_9MICC</name>
<dbReference type="EC" id="4.2.1.96" evidence="3"/>
<evidence type="ECO:0000313" key="7">
    <source>
        <dbReference type="EMBL" id="WFP16833.1"/>
    </source>
</evidence>
<proteinExistence type="inferred from homology"/>
<dbReference type="CDD" id="cd00488">
    <property type="entry name" value="PCD_DCoH"/>
    <property type="match status" value="1"/>
</dbReference>